<dbReference type="Gene3D" id="3.30.9.10">
    <property type="entry name" value="D-Amino Acid Oxidase, subunit A, domain 2"/>
    <property type="match status" value="1"/>
</dbReference>
<protein>
    <submittedName>
        <fullName evidence="3">FAD-dependent monooxygenase</fullName>
    </submittedName>
</protein>
<keyword evidence="3" id="KW-0560">Oxidoreductase</keyword>
<reference evidence="4" key="1">
    <citation type="journal article" date="2019" name="Int. J. Syst. Evol. Microbiol.">
        <title>The Global Catalogue of Microorganisms (GCM) 10K type strain sequencing project: providing services to taxonomists for standard genome sequencing and annotation.</title>
        <authorList>
            <consortium name="The Broad Institute Genomics Platform"/>
            <consortium name="The Broad Institute Genome Sequencing Center for Infectious Disease"/>
            <person name="Wu L."/>
            <person name="Ma J."/>
        </authorList>
    </citation>
    <scope>NUCLEOTIDE SEQUENCE [LARGE SCALE GENOMIC DNA]</scope>
    <source>
        <strain evidence="4">JCM 18956</strain>
    </source>
</reference>
<organism evidence="3 4">
    <name type="scientific">Frondihabitans cladoniiphilus</name>
    <dbReference type="NCBI Taxonomy" id="715785"/>
    <lineage>
        <taxon>Bacteria</taxon>
        <taxon>Bacillati</taxon>
        <taxon>Actinomycetota</taxon>
        <taxon>Actinomycetes</taxon>
        <taxon>Micrococcales</taxon>
        <taxon>Microbacteriaceae</taxon>
        <taxon>Frondihabitans</taxon>
    </lineage>
</organism>
<evidence type="ECO:0000313" key="4">
    <source>
        <dbReference type="Proteomes" id="UP001501295"/>
    </source>
</evidence>
<dbReference type="EMBL" id="BAABLM010000001">
    <property type="protein sequence ID" value="GAA4665553.1"/>
    <property type="molecule type" value="Genomic_DNA"/>
</dbReference>
<keyword evidence="4" id="KW-1185">Reference proteome</keyword>
<dbReference type="RefSeq" id="WP_345372553.1">
    <property type="nucleotide sequence ID" value="NZ_BAABLM010000001.1"/>
</dbReference>
<dbReference type="InterPro" id="IPR002938">
    <property type="entry name" value="FAD-bd"/>
</dbReference>
<evidence type="ECO:0000256" key="1">
    <source>
        <dbReference type="SAM" id="MobiDB-lite"/>
    </source>
</evidence>
<dbReference type="InterPro" id="IPR051704">
    <property type="entry name" value="FAD_aromatic-hydroxylase"/>
</dbReference>
<dbReference type="Pfam" id="PF01494">
    <property type="entry name" value="FAD_binding_3"/>
    <property type="match status" value="1"/>
</dbReference>
<feature type="domain" description="FAD-binding" evidence="2">
    <location>
        <begin position="5"/>
        <end position="378"/>
    </location>
</feature>
<evidence type="ECO:0000313" key="3">
    <source>
        <dbReference type="EMBL" id="GAA4665553.1"/>
    </source>
</evidence>
<feature type="region of interest" description="Disordered" evidence="1">
    <location>
        <begin position="118"/>
        <end position="148"/>
    </location>
</feature>
<sequence>MTRPHVLISGASIAGPALAFWLRRYGWQATVVEKAPQFRTGGQNIDIRGAAREVLRRAGLEDAVRAATTGEVGTRFLGEGGAVVAEFPAGESDTEGATAEIEILRGDLSRIFVDASTGDASTGDASTGDASPTGDASTADDTSTSDASTTEYVYGDSITAVDDTGDHVRVSFENGPDRTFDLVIAADGIGSSTRRLVFGADGPSAPVIKPLGMDMTYLTLERTPDDDDWWNWYNEPGGLAVTVRPDRHGTTRAVLTSIDYSSDRGASARRENRRSLEEQKQHLRDQFADVGYAAPRILAALDSTEDVYYEAIGQVHAPEWSRGRVALTGDAAWCASPVSGMGTSLSVVGAYVLAGELASHVHHRDAFAAYDRIMRPYVDQAQKLPPGVPKVANPRTALGLRVFRYGIRAASSPVLTKVGGKLFRPPADKIELPDYAHLETTRA</sequence>
<evidence type="ECO:0000259" key="2">
    <source>
        <dbReference type="Pfam" id="PF01494"/>
    </source>
</evidence>
<keyword evidence="3" id="KW-0503">Monooxygenase</keyword>
<accession>A0ABP8VK39</accession>
<dbReference type="Gene3D" id="3.50.50.60">
    <property type="entry name" value="FAD/NAD(P)-binding domain"/>
    <property type="match status" value="1"/>
</dbReference>
<feature type="compositionally biased region" description="Low complexity" evidence="1">
    <location>
        <begin position="129"/>
        <end position="148"/>
    </location>
</feature>
<dbReference type="PRINTS" id="PR00420">
    <property type="entry name" value="RNGMNOXGNASE"/>
</dbReference>
<dbReference type="GO" id="GO:0004497">
    <property type="term" value="F:monooxygenase activity"/>
    <property type="evidence" value="ECO:0007669"/>
    <property type="project" value="UniProtKB-KW"/>
</dbReference>
<dbReference type="PANTHER" id="PTHR46865:SF2">
    <property type="entry name" value="MONOOXYGENASE"/>
    <property type="match status" value="1"/>
</dbReference>
<gene>
    <name evidence="3" type="ORF">GCM10025780_03680</name>
</gene>
<dbReference type="Proteomes" id="UP001501295">
    <property type="component" value="Unassembled WGS sequence"/>
</dbReference>
<dbReference type="PANTHER" id="PTHR46865">
    <property type="entry name" value="OXIDOREDUCTASE-RELATED"/>
    <property type="match status" value="1"/>
</dbReference>
<dbReference type="InterPro" id="IPR036188">
    <property type="entry name" value="FAD/NAD-bd_sf"/>
</dbReference>
<proteinExistence type="predicted"/>
<name>A0ABP8VK39_9MICO</name>
<dbReference type="SUPFAM" id="SSF51905">
    <property type="entry name" value="FAD/NAD(P)-binding domain"/>
    <property type="match status" value="1"/>
</dbReference>
<comment type="caution">
    <text evidence="3">The sequence shown here is derived from an EMBL/GenBank/DDBJ whole genome shotgun (WGS) entry which is preliminary data.</text>
</comment>